<keyword evidence="2" id="KW-0830">Ubiquinone</keyword>
<dbReference type="CDD" id="cd02440">
    <property type="entry name" value="AdoMet_MTases"/>
    <property type="match status" value="1"/>
</dbReference>
<dbReference type="STRING" id="454194.PYK22_01088"/>
<accession>A0A0B6WY85</accession>
<sequence>MSQPRLDVNDQVKGSAWWGIHAARYFFAVPHVRGKRVLDVACGSGYGLAVLRRSAREVVGVEVELDVARRARVEVSKDTFVSIIVADGCKMPFVNGCFDVITSFETIEHIHHRARFLEEIRRVLKTDGMFIISTPNAHYTQPVNGKPRNPYHVYEYTPEELALELRNYFKYVDLFGQILSPRFKVSPFWDDQRRLPHTIEVQSMILLWRVLNKLPVILRDKLSQIFWGHPLIPTERDYEFSPSAVETAPVTVAICRQRS</sequence>
<name>A0A0B6WY85_9BACT</name>
<dbReference type="SUPFAM" id="SSF53335">
    <property type="entry name" value="S-adenosyl-L-methionine-dependent methyltransferases"/>
    <property type="match status" value="1"/>
</dbReference>
<keyword evidence="2" id="KW-0489">Methyltransferase</keyword>
<reference evidence="2 3" key="1">
    <citation type="submission" date="2013-12" db="EMBL/GenBank/DDBJ databases">
        <authorList>
            <person name="Stott M."/>
        </authorList>
    </citation>
    <scope>NUCLEOTIDE SEQUENCE [LARGE SCALE GENOMIC DNA]</scope>
    <source>
        <strain evidence="2 3">K22</strain>
    </source>
</reference>
<dbReference type="InterPro" id="IPR013216">
    <property type="entry name" value="Methyltransf_11"/>
</dbReference>
<keyword evidence="2" id="KW-0808">Transferase</keyword>
<evidence type="ECO:0000313" key="2">
    <source>
        <dbReference type="EMBL" id="CDM65090.1"/>
    </source>
</evidence>
<keyword evidence="3" id="KW-1185">Reference proteome</keyword>
<protein>
    <submittedName>
        <fullName evidence="2">Methylase involved in ubiquinone/menaquinone biosynthesis</fullName>
    </submittedName>
</protein>
<evidence type="ECO:0000259" key="1">
    <source>
        <dbReference type="Pfam" id="PF08241"/>
    </source>
</evidence>
<dbReference type="Pfam" id="PF08241">
    <property type="entry name" value="Methyltransf_11"/>
    <property type="match status" value="1"/>
</dbReference>
<dbReference type="PANTHER" id="PTHR43861">
    <property type="entry name" value="TRANS-ACONITATE 2-METHYLTRANSFERASE-RELATED"/>
    <property type="match status" value="1"/>
</dbReference>
<dbReference type="InterPro" id="IPR029063">
    <property type="entry name" value="SAM-dependent_MTases_sf"/>
</dbReference>
<gene>
    <name evidence="2" type="ORF">PYK22_01088</name>
</gene>
<dbReference type="EMBL" id="CBXV010000004">
    <property type="protein sequence ID" value="CDM65090.1"/>
    <property type="molecule type" value="Genomic_DNA"/>
</dbReference>
<feature type="domain" description="Methyltransferase type 11" evidence="1">
    <location>
        <begin position="38"/>
        <end position="132"/>
    </location>
</feature>
<dbReference type="Gene3D" id="3.40.50.150">
    <property type="entry name" value="Vaccinia Virus protein VP39"/>
    <property type="match status" value="1"/>
</dbReference>
<proteinExistence type="predicted"/>
<dbReference type="GO" id="GO:0008757">
    <property type="term" value="F:S-adenosylmethionine-dependent methyltransferase activity"/>
    <property type="evidence" value="ECO:0007669"/>
    <property type="project" value="InterPro"/>
</dbReference>
<dbReference type="OrthoDB" id="104967at2"/>
<evidence type="ECO:0000313" key="3">
    <source>
        <dbReference type="Proteomes" id="UP000031518"/>
    </source>
</evidence>
<dbReference type="RefSeq" id="WP_083437630.1">
    <property type="nucleotide sequence ID" value="NZ_CBXV010000004.1"/>
</dbReference>
<dbReference type="AlphaFoldDB" id="A0A0B6WY85"/>
<organism evidence="2 3">
    <name type="scientific">Pyrinomonas methylaliphatogenes</name>
    <dbReference type="NCBI Taxonomy" id="454194"/>
    <lineage>
        <taxon>Bacteria</taxon>
        <taxon>Pseudomonadati</taxon>
        <taxon>Acidobacteriota</taxon>
        <taxon>Blastocatellia</taxon>
        <taxon>Blastocatellales</taxon>
        <taxon>Pyrinomonadaceae</taxon>
        <taxon>Pyrinomonas</taxon>
    </lineage>
</organism>
<dbReference type="Proteomes" id="UP000031518">
    <property type="component" value="Unassembled WGS sequence"/>
</dbReference>
<reference evidence="2 3" key="2">
    <citation type="submission" date="2015-01" db="EMBL/GenBank/DDBJ databases">
        <title>Complete genome sequence of Pyrinomonas methylaliphatogenes type strain K22T.</title>
        <authorList>
            <person name="Lee K.C.Y."/>
            <person name="Power J.F."/>
            <person name="Dunfield P.F."/>
            <person name="Morgan X.C."/>
            <person name="Huttenhower C."/>
            <person name="Stott M.B."/>
        </authorList>
    </citation>
    <scope>NUCLEOTIDE SEQUENCE [LARGE SCALE GENOMIC DNA]</scope>
    <source>
        <strain evidence="2 3">K22</strain>
    </source>
</reference>
<dbReference type="GO" id="GO:0032259">
    <property type="term" value="P:methylation"/>
    <property type="evidence" value="ECO:0007669"/>
    <property type="project" value="UniProtKB-KW"/>
</dbReference>